<keyword evidence="1" id="KW-1133">Transmembrane helix</keyword>
<evidence type="ECO:0000256" key="1">
    <source>
        <dbReference type="SAM" id="Phobius"/>
    </source>
</evidence>
<keyword evidence="1" id="KW-0812">Transmembrane</keyword>
<dbReference type="Proteomes" id="UP000759537">
    <property type="component" value="Unassembled WGS sequence"/>
</dbReference>
<organism evidence="2 3">
    <name type="scientific">Russula ochroleuca</name>
    <dbReference type="NCBI Taxonomy" id="152965"/>
    <lineage>
        <taxon>Eukaryota</taxon>
        <taxon>Fungi</taxon>
        <taxon>Dikarya</taxon>
        <taxon>Basidiomycota</taxon>
        <taxon>Agaricomycotina</taxon>
        <taxon>Agaricomycetes</taxon>
        <taxon>Russulales</taxon>
        <taxon>Russulaceae</taxon>
        <taxon>Russula</taxon>
    </lineage>
</organism>
<reference evidence="2" key="2">
    <citation type="journal article" date="2020" name="Nat. Commun.">
        <title>Large-scale genome sequencing of mycorrhizal fungi provides insights into the early evolution of symbiotic traits.</title>
        <authorList>
            <person name="Miyauchi S."/>
            <person name="Kiss E."/>
            <person name="Kuo A."/>
            <person name="Drula E."/>
            <person name="Kohler A."/>
            <person name="Sanchez-Garcia M."/>
            <person name="Morin E."/>
            <person name="Andreopoulos B."/>
            <person name="Barry K.W."/>
            <person name="Bonito G."/>
            <person name="Buee M."/>
            <person name="Carver A."/>
            <person name="Chen C."/>
            <person name="Cichocki N."/>
            <person name="Clum A."/>
            <person name="Culley D."/>
            <person name="Crous P.W."/>
            <person name="Fauchery L."/>
            <person name="Girlanda M."/>
            <person name="Hayes R.D."/>
            <person name="Keri Z."/>
            <person name="LaButti K."/>
            <person name="Lipzen A."/>
            <person name="Lombard V."/>
            <person name="Magnuson J."/>
            <person name="Maillard F."/>
            <person name="Murat C."/>
            <person name="Nolan M."/>
            <person name="Ohm R.A."/>
            <person name="Pangilinan J."/>
            <person name="Pereira M.F."/>
            <person name="Perotto S."/>
            <person name="Peter M."/>
            <person name="Pfister S."/>
            <person name="Riley R."/>
            <person name="Sitrit Y."/>
            <person name="Stielow J.B."/>
            <person name="Szollosi G."/>
            <person name="Zifcakova L."/>
            <person name="Stursova M."/>
            <person name="Spatafora J.W."/>
            <person name="Tedersoo L."/>
            <person name="Vaario L.M."/>
            <person name="Yamada A."/>
            <person name="Yan M."/>
            <person name="Wang P."/>
            <person name="Xu J."/>
            <person name="Bruns T."/>
            <person name="Baldrian P."/>
            <person name="Vilgalys R."/>
            <person name="Dunand C."/>
            <person name="Henrissat B."/>
            <person name="Grigoriev I.V."/>
            <person name="Hibbett D."/>
            <person name="Nagy L.G."/>
            <person name="Martin F.M."/>
        </authorList>
    </citation>
    <scope>NUCLEOTIDE SEQUENCE</scope>
    <source>
        <strain evidence="2">Prilba</strain>
    </source>
</reference>
<keyword evidence="1" id="KW-0472">Membrane</keyword>
<proteinExistence type="predicted"/>
<dbReference type="AlphaFoldDB" id="A0A9P5JVZ5"/>
<feature type="transmembrane region" description="Helical" evidence="1">
    <location>
        <begin position="20"/>
        <end position="41"/>
    </location>
</feature>
<dbReference type="EMBL" id="WHVB01000041">
    <property type="protein sequence ID" value="KAF8466487.1"/>
    <property type="molecule type" value="Genomic_DNA"/>
</dbReference>
<keyword evidence="3" id="KW-1185">Reference proteome</keyword>
<sequence length="115" mass="13604">MFVERMPARFVRILEGEVRAINYCISVELIYRIYLIFRITLFRGRFQRTNVMALRFTLTKDTWNVVISIYVITAPLYRFLLYTEGSMVLGHAVRNAIFNLFRLMHIPLAEHIGAM</sequence>
<accession>A0A9P5JVZ5</accession>
<protein>
    <submittedName>
        <fullName evidence="2">Uncharacterized protein</fullName>
    </submittedName>
</protein>
<gene>
    <name evidence="2" type="ORF">DFH94DRAFT_344329</name>
</gene>
<evidence type="ECO:0000313" key="3">
    <source>
        <dbReference type="Proteomes" id="UP000759537"/>
    </source>
</evidence>
<reference evidence="2" key="1">
    <citation type="submission" date="2019-10" db="EMBL/GenBank/DDBJ databases">
        <authorList>
            <consortium name="DOE Joint Genome Institute"/>
            <person name="Kuo A."/>
            <person name="Miyauchi S."/>
            <person name="Kiss E."/>
            <person name="Drula E."/>
            <person name="Kohler A."/>
            <person name="Sanchez-Garcia M."/>
            <person name="Andreopoulos B."/>
            <person name="Barry K.W."/>
            <person name="Bonito G."/>
            <person name="Buee M."/>
            <person name="Carver A."/>
            <person name="Chen C."/>
            <person name="Cichocki N."/>
            <person name="Clum A."/>
            <person name="Culley D."/>
            <person name="Crous P.W."/>
            <person name="Fauchery L."/>
            <person name="Girlanda M."/>
            <person name="Hayes R."/>
            <person name="Keri Z."/>
            <person name="LaButti K."/>
            <person name="Lipzen A."/>
            <person name="Lombard V."/>
            <person name="Magnuson J."/>
            <person name="Maillard F."/>
            <person name="Morin E."/>
            <person name="Murat C."/>
            <person name="Nolan M."/>
            <person name="Ohm R."/>
            <person name="Pangilinan J."/>
            <person name="Pereira M."/>
            <person name="Perotto S."/>
            <person name="Peter M."/>
            <person name="Riley R."/>
            <person name="Sitrit Y."/>
            <person name="Stielow B."/>
            <person name="Szollosi G."/>
            <person name="Zifcakova L."/>
            <person name="Stursova M."/>
            <person name="Spatafora J.W."/>
            <person name="Tedersoo L."/>
            <person name="Vaario L.-M."/>
            <person name="Yamada A."/>
            <person name="Yan M."/>
            <person name="Wang P."/>
            <person name="Xu J."/>
            <person name="Bruns T."/>
            <person name="Baldrian P."/>
            <person name="Vilgalys R."/>
            <person name="Henrissat B."/>
            <person name="Grigoriev I.V."/>
            <person name="Hibbett D."/>
            <person name="Nagy L.G."/>
            <person name="Martin F.M."/>
        </authorList>
    </citation>
    <scope>NUCLEOTIDE SEQUENCE</scope>
    <source>
        <strain evidence="2">Prilba</strain>
    </source>
</reference>
<name>A0A9P5JVZ5_9AGAM</name>
<comment type="caution">
    <text evidence="2">The sequence shown here is derived from an EMBL/GenBank/DDBJ whole genome shotgun (WGS) entry which is preliminary data.</text>
</comment>
<feature type="transmembrane region" description="Helical" evidence="1">
    <location>
        <begin position="62"/>
        <end position="80"/>
    </location>
</feature>
<evidence type="ECO:0000313" key="2">
    <source>
        <dbReference type="EMBL" id="KAF8466487.1"/>
    </source>
</evidence>